<dbReference type="EMBL" id="AAGQKS010000151">
    <property type="protein sequence ID" value="EBQ8904065.1"/>
    <property type="molecule type" value="Genomic_DNA"/>
</dbReference>
<accession>A0A5U6FMZ9</accession>
<reference evidence="1" key="1">
    <citation type="submission" date="2018-05" db="EMBL/GenBank/DDBJ databases">
        <authorList>
            <person name="Ashton P.M."/>
            <person name="Dallman T."/>
            <person name="Nair S."/>
            <person name="De Pinna E."/>
            <person name="Peters T."/>
            <person name="Grant K."/>
        </authorList>
    </citation>
    <scope>NUCLEOTIDE SEQUENCE</scope>
    <source>
        <strain evidence="1">208936</strain>
    </source>
</reference>
<keyword evidence="1" id="KW-0489">Methyltransferase</keyword>
<feature type="non-terminal residue" evidence="1">
    <location>
        <position position="50"/>
    </location>
</feature>
<keyword evidence="1" id="KW-0808">Transferase</keyword>
<organism evidence="1">
    <name type="scientific">Salmonella enterica subsp. enterica serovar Agona</name>
    <dbReference type="NCBI Taxonomy" id="58095"/>
    <lineage>
        <taxon>Bacteria</taxon>
        <taxon>Pseudomonadati</taxon>
        <taxon>Pseudomonadota</taxon>
        <taxon>Gammaproteobacteria</taxon>
        <taxon>Enterobacterales</taxon>
        <taxon>Enterobacteriaceae</taxon>
        <taxon>Salmonella</taxon>
    </lineage>
</organism>
<gene>
    <name evidence="1" type="ORF">DKS77_25470</name>
</gene>
<evidence type="ECO:0000313" key="1">
    <source>
        <dbReference type="EMBL" id="EBQ8904065.1"/>
    </source>
</evidence>
<sequence length="50" mass="5465">MTVGIAIQHQPAHTPEHTKVYQTDNATLCRGNALEILPLIEPESIDALIT</sequence>
<comment type="caution">
    <text evidence="1">The sequence shown here is derived from an EMBL/GenBank/DDBJ whole genome shotgun (WGS) entry which is preliminary data.</text>
</comment>
<proteinExistence type="predicted"/>
<dbReference type="GO" id="GO:0008168">
    <property type="term" value="F:methyltransferase activity"/>
    <property type="evidence" value="ECO:0007669"/>
    <property type="project" value="UniProtKB-KW"/>
</dbReference>
<dbReference type="AlphaFoldDB" id="A0A5U6FMZ9"/>
<name>A0A5U6FMZ9_SALET</name>
<dbReference type="GO" id="GO:0032259">
    <property type="term" value="P:methylation"/>
    <property type="evidence" value="ECO:0007669"/>
    <property type="project" value="UniProtKB-KW"/>
</dbReference>
<protein>
    <submittedName>
        <fullName evidence="1">DNA methylase</fullName>
    </submittedName>
</protein>